<dbReference type="SUPFAM" id="SSF47336">
    <property type="entry name" value="ACP-like"/>
    <property type="match status" value="1"/>
</dbReference>
<dbReference type="GO" id="GO:0005737">
    <property type="term" value="C:cytoplasm"/>
    <property type="evidence" value="ECO:0007669"/>
    <property type="project" value="TreeGrafter"/>
</dbReference>
<dbReference type="EMBL" id="BCSY01000029">
    <property type="protein sequence ID" value="GAS94047.1"/>
    <property type="molecule type" value="Genomic_DNA"/>
</dbReference>
<dbReference type="InterPro" id="IPR050091">
    <property type="entry name" value="PKS_NRPS_Biosynth_Enz"/>
</dbReference>
<dbReference type="InterPro" id="IPR009081">
    <property type="entry name" value="PP-bd_ACP"/>
</dbReference>
<dbReference type="CDD" id="cd05274">
    <property type="entry name" value="KR_FAS_SDR_x"/>
    <property type="match status" value="1"/>
</dbReference>
<dbReference type="InterPro" id="IPR014043">
    <property type="entry name" value="Acyl_transferase_dom"/>
</dbReference>
<dbReference type="SUPFAM" id="SSF52151">
    <property type="entry name" value="FabD/lysophospholipase-like"/>
    <property type="match status" value="1"/>
</dbReference>
<dbReference type="Gene3D" id="3.40.366.10">
    <property type="entry name" value="Malonyl-Coenzyme A Acyl Carrier Protein, domain 2"/>
    <property type="match status" value="1"/>
</dbReference>
<dbReference type="InterPro" id="IPR057326">
    <property type="entry name" value="KR_dom"/>
</dbReference>
<name>A0A100W9C2_MYCCR</name>
<dbReference type="Pfam" id="PF00698">
    <property type="entry name" value="Acyl_transf_1"/>
    <property type="match status" value="1"/>
</dbReference>
<keyword evidence="2" id="KW-0597">Phosphoprotein</keyword>
<dbReference type="SUPFAM" id="SSF51735">
    <property type="entry name" value="NAD(P)-binding Rossmann-fold domains"/>
    <property type="match status" value="2"/>
</dbReference>
<organism evidence="7 8">
    <name type="scientific">Mycolicibacterium canariasense</name>
    <name type="common">Mycobacterium canariasense</name>
    <dbReference type="NCBI Taxonomy" id="228230"/>
    <lineage>
        <taxon>Bacteria</taxon>
        <taxon>Bacillati</taxon>
        <taxon>Actinomycetota</taxon>
        <taxon>Actinomycetes</taxon>
        <taxon>Mycobacteriales</taxon>
        <taxon>Mycobacteriaceae</taxon>
        <taxon>Mycolicibacterium</taxon>
    </lineage>
</organism>
<dbReference type="PROSITE" id="PS50075">
    <property type="entry name" value="CARRIER"/>
    <property type="match status" value="1"/>
</dbReference>
<evidence type="ECO:0000313" key="8">
    <source>
        <dbReference type="Proteomes" id="UP000069443"/>
    </source>
</evidence>
<comment type="caution">
    <text evidence="7">The sequence shown here is derived from an EMBL/GenBank/DDBJ whole genome shotgun (WGS) entry which is preliminary data.</text>
</comment>
<keyword evidence="5" id="KW-0511">Multifunctional enzyme</keyword>
<dbReference type="InterPro" id="IPR036736">
    <property type="entry name" value="ACP-like_sf"/>
</dbReference>
<gene>
    <name evidence="7" type="ORF">RMCC_1013</name>
</gene>
<dbReference type="NCBIfam" id="NF037940">
    <property type="entry name" value="PKS_MbtD"/>
    <property type="match status" value="1"/>
</dbReference>
<evidence type="ECO:0000256" key="5">
    <source>
        <dbReference type="ARBA" id="ARBA00023268"/>
    </source>
</evidence>
<dbReference type="Pfam" id="PF08659">
    <property type="entry name" value="KR"/>
    <property type="match status" value="1"/>
</dbReference>
<evidence type="ECO:0000256" key="3">
    <source>
        <dbReference type="ARBA" id="ARBA00022679"/>
    </source>
</evidence>
<dbReference type="Gene3D" id="1.10.1200.10">
    <property type="entry name" value="ACP-like"/>
    <property type="match status" value="1"/>
</dbReference>
<dbReference type="InterPro" id="IPR016035">
    <property type="entry name" value="Acyl_Trfase/lysoPLipase"/>
</dbReference>
<keyword evidence="1" id="KW-0596">Phosphopantetheine</keyword>
<dbReference type="Proteomes" id="UP000069443">
    <property type="component" value="Unassembled WGS sequence"/>
</dbReference>
<dbReference type="GO" id="GO:0006633">
    <property type="term" value="P:fatty acid biosynthetic process"/>
    <property type="evidence" value="ECO:0007669"/>
    <property type="project" value="TreeGrafter"/>
</dbReference>
<keyword evidence="3" id="KW-0808">Transferase</keyword>
<dbReference type="GO" id="GO:0031177">
    <property type="term" value="F:phosphopantetheine binding"/>
    <property type="evidence" value="ECO:0007669"/>
    <property type="project" value="InterPro"/>
</dbReference>
<dbReference type="GO" id="GO:0071770">
    <property type="term" value="P:DIM/DIP cell wall layer assembly"/>
    <property type="evidence" value="ECO:0007669"/>
    <property type="project" value="TreeGrafter"/>
</dbReference>
<dbReference type="InterPro" id="IPR013968">
    <property type="entry name" value="PKS_KR"/>
</dbReference>
<protein>
    <submittedName>
        <fullName evidence="7">Polyketide synthetase mbtD</fullName>
    </submittedName>
</protein>
<reference evidence="8" key="1">
    <citation type="journal article" date="2016" name="Genome Announc.">
        <title>Draft Genome Sequences of Five Rapidly Growing Mycobacterium Species, M. thermoresistibile, M. fortuitum subsp. acetamidolyticum, M. canariasense, M. brisbanense, and M. novocastrense.</title>
        <authorList>
            <person name="Katahira K."/>
            <person name="Ogura Y."/>
            <person name="Gotoh Y."/>
            <person name="Hayashi T."/>
        </authorList>
    </citation>
    <scope>NUCLEOTIDE SEQUENCE [LARGE SCALE GENOMIC DNA]</scope>
    <source>
        <strain evidence="8">JCM15298</strain>
    </source>
</reference>
<dbReference type="PANTHER" id="PTHR43775">
    <property type="entry name" value="FATTY ACID SYNTHASE"/>
    <property type="match status" value="1"/>
</dbReference>
<evidence type="ECO:0000259" key="6">
    <source>
        <dbReference type="PROSITE" id="PS50075"/>
    </source>
</evidence>
<dbReference type="AlphaFoldDB" id="A0A100W9C2"/>
<evidence type="ECO:0000256" key="1">
    <source>
        <dbReference type="ARBA" id="ARBA00022450"/>
    </source>
</evidence>
<dbReference type="PROSITE" id="PS00012">
    <property type="entry name" value="PHOSPHOPANTETHEINE"/>
    <property type="match status" value="1"/>
</dbReference>
<keyword evidence="8" id="KW-1185">Reference proteome</keyword>
<dbReference type="GO" id="GO:0005886">
    <property type="term" value="C:plasma membrane"/>
    <property type="evidence" value="ECO:0007669"/>
    <property type="project" value="TreeGrafter"/>
</dbReference>
<dbReference type="Pfam" id="PF00550">
    <property type="entry name" value="PP-binding"/>
    <property type="match status" value="1"/>
</dbReference>
<dbReference type="OrthoDB" id="9778690at2"/>
<dbReference type="InterPro" id="IPR036291">
    <property type="entry name" value="NAD(P)-bd_dom_sf"/>
</dbReference>
<evidence type="ECO:0000313" key="7">
    <source>
        <dbReference type="EMBL" id="GAS94047.1"/>
    </source>
</evidence>
<sequence>MTTLPDGRLPVLLSAHTEDLIAQDAAAIVRYLDRRPADVAAVAATLLRTRRIRRHRTVIRAADIGELTDALRAVAAGVDHPLVACSAQPAHNLAFVFPGQGSQWPSMGVDAYDRLPEYRAEADRCAAAFVAAGHASPLDYLMAEPSAVTNDFTQVQIQGAQFVHGVALARVWRSCGVLPDLTVGHSLGEIGAAYVACTITLPQAVGVVAARATLLDGLTGPYRVAVLGLSPDAAEQAVAGVDGWAEVSVVNSKSSVAVSGDTAAIASLVHDVTDRGAFAREIEMWFPAHTSKLDPLRSELDALLPAGEFAEAPVRFIGSATGAVVAAGTDFADYWYTNLRSTVRFDRAIAAAVTGGARTFVELSAHPALLYALGDVFDDLEVADALTVGSGRRDEPITDRLAANIAAVAVSDPGHRWADHVTGAVGPLPNFPFAPMRSEHLWAAPLPLPRVAGVSVAVEQWQPYAPARADARRAAVIGADSDLGAVLARRLATAEPADTDLLIVVAPALDGTDTATAATELAGRIESGLLDYADTLSGTDRDVWLVTVNGEQVRPGDPAPLPAQAALGAMHRSLGLEFPDHRFGHLDLPDATLDEAAVDILLGPAGEFAIRDGVGYRRSTRDEQITTPAWTPDSGVLDEVVITGGNGVVGLHLARYLADHGARRIVLLSRGGVDAAELAELSADIVSARCDITDPVALAAAVVETGATAASLVIHAAGAASITEYRQLTAAAFEQTVAAKVAGFDRFAAAWPLRADARILLCSSVSGLWGGRGHIAYAAANRLLDVQAAQHRAAGRRCTAVRWGLWPGTGIIDEDEITKVQRSGLVAMVPDRAAHVCLRDWTADPLVFSADPGRLHTFLGGAHDGAAVPDVVPAATGRVDPAGAVRTALGAVLKVADTAVLDLAQSLLDLGVDSLLALDLRKKLMQATGHKVPLATILGGVTGTELIEQLTKTDLHKTDKESTVA</sequence>
<dbReference type="InterPro" id="IPR001227">
    <property type="entry name" value="Ac_transferase_dom_sf"/>
</dbReference>
<dbReference type="GO" id="GO:0004312">
    <property type="term" value="F:fatty acid synthase activity"/>
    <property type="evidence" value="ECO:0007669"/>
    <property type="project" value="TreeGrafter"/>
</dbReference>
<dbReference type="SMART" id="SM00827">
    <property type="entry name" value="PKS_AT"/>
    <property type="match status" value="1"/>
</dbReference>
<dbReference type="SMART" id="SM00822">
    <property type="entry name" value="PKS_KR"/>
    <property type="match status" value="1"/>
</dbReference>
<proteinExistence type="predicted"/>
<accession>A0A100W9C2</accession>
<feature type="domain" description="Carrier" evidence="6">
    <location>
        <begin position="879"/>
        <end position="954"/>
    </location>
</feature>
<dbReference type="Gene3D" id="3.40.50.720">
    <property type="entry name" value="NAD(P)-binding Rossmann-like Domain"/>
    <property type="match status" value="1"/>
</dbReference>
<evidence type="ECO:0000256" key="2">
    <source>
        <dbReference type="ARBA" id="ARBA00022553"/>
    </source>
</evidence>
<dbReference type="InterPro" id="IPR006162">
    <property type="entry name" value="Ppantetheine_attach_site"/>
</dbReference>
<dbReference type="RefSeq" id="WP_062655374.1">
    <property type="nucleotide sequence ID" value="NZ_BCSY01000029.1"/>
</dbReference>
<evidence type="ECO:0000256" key="4">
    <source>
        <dbReference type="ARBA" id="ARBA00022857"/>
    </source>
</evidence>
<keyword evidence="4" id="KW-0521">NADP</keyword>
<dbReference type="InterPro" id="IPR016036">
    <property type="entry name" value="Malonyl_transacylase_ACP-bd"/>
</dbReference>
<dbReference type="SUPFAM" id="SSF55048">
    <property type="entry name" value="Probable ACP-binding domain of malonyl-CoA ACP transacylase"/>
    <property type="match status" value="1"/>
</dbReference>
<dbReference type="STRING" id="228230.RMCC_1013"/>
<dbReference type="SMART" id="SM00823">
    <property type="entry name" value="PKS_PP"/>
    <property type="match status" value="1"/>
</dbReference>
<dbReference type="PANTHER" id="PTHR43775:SF37">
    <property type="entry name" value="SI:DKEY-61P9.11"/>
    <property type="match status" value="1"/>
</dbReference>
<dbReference type="Gene3D" id="3.30.70.3290">
    <property type="match status" value="1"/>
</dbReference>
<reference evidence="8" key="2">
    <citation type="submission" date="2016-02" db="EMBL/GenBank/DDBJ databases">
        <title>Draft genome sequence of five rapidly growing Mycobacterium species.</title>
        <authorList>
            <person name="Katahira K."/>
            <person name="Gotou Y."/>
            <person name="Iida K."/>
            <person name="Ogura Y."/>
            <person name="Hayashi T."/>
        </authorList>
    </citation>
    <scope>NUCLEOTIDE SEQUENCE [LARGE SCALE GENOMIC DNA]</scope>
    <source>
        <strain evidence="8">JCM15298</strain>
    </source>
</reference>
<dbReference type="InterPro" id="IPR020806">
    <property type="entry name" value="PKS_PP-bd"/>
</dbReference>